<dbReference type="GO" id="GO:0005677">
    <property type="term" value="C:chromatin silencing complex"/>
    <property type="evidence" value="ECO:0007669"/>
    <property type="project" value="TreeGrafter"/>
</dbReference>
<keyword evidence="4" id="KW-1185">Reference proteome</keyword>
<dbReference type="Ensembl" id="ENSFHET00000005707.1">
    <property type="protein sequence ID" value="ENSFHEP00000006314.1"/>
    <property type="gene ID" value="ENSFHEG00000000912.1"/>
</dbReference>
<feature type="region of interest" description="Disordered" evidence="1">
    <location>
        <begin position="205"/>
        <end position="239"/>
    </location>
</feature>
<evidence type="ECO:0000259" key="2">
    <source>
        <dbReference type="PROSITE" id="PS51038"/>
    </source>
</evidence>
<protein>
    <submittedName>
        <fullName evidence="3">Bromo adjacent homology domain containing 1</fullName>
    </submittedName>
</protein>
<organism evidence="3 4">
    <name type="scientific">Fundulus heteroclitus</name>
    <name type="common">Killifish</name>
    <name type="synonym">Mummichog</name>
    <dbReference type="NCBI Taxonomy" id="8078"/>
    <lineage>
        <taxon>Eukaryota</taxon>
        <taxon>Metazoa</taxon>
        <taxon>Chordata</taxon>
        <taxon>Craniata</taxon>
        <taxon>Vertebrata</taxon>
        <taxon>Euteleostomi</taxon>
        <taxon>Actinopterygii</taxon>
        <taxon>Neopterygii</taxon>
        <taxon>Teleostei</taxon>
        <taxon>Neoteleostei</taxon>
        <taxon>Acanthomorphata</taxon>
        <taxon>Ovalentaria</taxon>
        <taxon>Atherinomorphae</taxon>
        <taxon>Cyprinodontiformes</taxon>
        <taxon>Fundulidae</taxon>
        <taxon>Fundulus</taxon>
    </lineage>
</organism>
<dbReference type="AlphaFoldDB" id="A0A3Q2P2R6"/>
<reference evidence="3" key="1">
    <citation type="submission" date="2025-08" db="UniProtKB">
        <authorList>
            <consortium name="Ensembl"/>
        </authorList>
    </citation>
    <scope>IDENTIFICATION</scope>
</reference>
<dbReference type="PANTHER" id="PTHR46576">
    <property type="entry name" value="BROMO ADJACENT HOMOLOGY DOMAIN-CONTAINING 1 PROTEIN"/>
    <property type="match status" value="1"/>
</dbReference>
<feature type="compositionally biased region" description="Polar residues" evidence="1">
    <location>
        <begin position="571"/>
        <end position="586"/>
    </location>
</feature>
<dbReference type="GO" id="GO:0000976">
    <property type="term" value="F:transcription cis-regulatory region binding"/>
    <property type="evidence" value="ECO:0007669"/>
    <property type="project" value="TreeGrafter"/>
</dbReference>
<evidence type="ECO:0000256" key="1">
    <source>
        <dbReference type="SAM" id="MobiDB-lite"/>
    </source>
</evidence>
<feature type="compositionally biased region" description="Low complexity" evidence="1">
    <location>
        <begin position="538"/>
        <end position="551"/>
    </location>
</feature>
<dbReference type="GO" id="GO:0031507">
    <property type="term" value="P:heterochromatin formation"/>
    <property type="evidence" value="ECO:0007669"/>
    <property type="project" value="TreeGrafter"/>
</dbReference>
<dbReference type="GO" id="GO:0045892">
    <property type="term" value="P:negative regulation of DNA-templated transcription"/>
    <property type="evidence" value="ECO:0007669"/>
    <property type="project" value="TreeGrafter"/>
</dbReference>
<dbReference type="PROSITE" id="PS51038">
    <property type="entry name" value="BAH"/>
    <property type="match status" value="1"/>
</dbReference>
<sequence>MGLIAHVSSVSPQINDDLKPSVVGPVEDEISAHLLTDAETMVKAQQGQPVKCRKLLKKNAFKKRIGKKELSEKLKRDIKGFRHRKTSGAAGNGDALACCVLLTRLDEKGVVGKEKNAKSKMRKTAKVKKKECSDPRVTKSGLMSASRANQQTLEPKTTQEDALLMFTSPAVEPRRRRMASLNAEAVNSLLLYRSGSMVTNLTKKLQPLGKDADRDVPKAKSVSAGEKGPKKQKRPKDQAESIDWLSLFAPTPRRQAGLTAATLLRLTSAQYKTKRQKKTESKPEGTEFQAHPKLSCASQGCCSLCQPEWKSATGGQGCVKHAFQCGSSLGFPLKTIKEEQMETEVTSCFCCSQERCVEYSHPAAITISPHTYTCYPGYYVHFSHPDSPPSPIPPLSLCQRGSKRPKLLPSTGPQPSGIRHPVYCCTSVEACYGEPCRINGYSYSTAALLKSVNTSHFNRLTFSAPFTEEYSSSLSDHHSPSSIPICPSPRVLTGCPIPTVPPAGQSVPHVQTPLSDPSQPQPPLQVAKECPQSAKPPSGSRSGARGGLAVSPLNRDKKQRLGSVAVGGQTVPKQPKNSRQKSTNGWRSLGLPFEKEVFVVGEESPVLRKCFEGIRRDGDVIRVRDTVLLKSGPRKKSLPYVAKVSALWEEPESGELMMSLFWYYRPEHTQGGRNPTMHCENEIFASRHQDVNSVACIEDKCYVLTLAQYCRFCALVKRRREGVHDSAVSLVVPPVLSNAMPTHHCVPDDVDPELVLFCRHVYDFRYGRLLKNLQ</sequence>
<dbReference type="Gene3D" id="2.30.30.490">
    <property type="match status" value="1"/>
</dbReference>
<dbReference type="InterPro" id="IPR043151">
    <property type="entry name" value="BAH_sf"/>
</dbReference>
<dbReference type="InterPro" id="IPR001025">
    <property type="entry name" value="BAH_dom"/>
</dbReference>
<dbReference type="InterPro" id="IPR053032">
    <property type="entry name" value="BAH_domain-containing"/>
</dbReference>
<dbReference type="GeneTree" id="ENSGT00390000003967"/>
<feature type="compositionally biased region" description="Polar residues" evidence="1">
    <location>
        <begin position="141"/>
        <end position="154"/>
    </location>
</feature>
<dbReference type="CDD" id="cd04714">
    <property type="entry name" value="BAH_BAHCC1"/>
    <property type="match status" value="1"/>
</dbReference>
<dbReference type="SMART" id="SM00439">
    <property type="entry name" value="BAH"/>
    <property type="match status" value="1"/>
</dbReference>
<accession>A0A3Q2P2R6</accession>
<dbReference type="Pfam" id="PF01426">
    <property type="entry name" value="BAH"/>
    <property type="match status" value="1"/>
</dbReference>
<feature type="region of interest" description="Disordered" evidence="1">
    <location>
        <begin position="134"/>
        <end position="154"/>
    </location>
</feature>
<proteinExistence type="predicted"/>
<evidence type="ECO:0000313" key="3">
    <source>
        <dbReference type="Ensembl" id="ENSFHEP00000006314.1"/>
    </source>
</evidence>
<feature type="domain" description="BAH" evidence="2">
    <location>
        <begin position="619"/>
        <end position="773"/>
    </location>
</feature>
<name>A0A3Q2P2R6_FUNHE</name>
<feature type="region of interest" description="Disordered" evidence="1">
    <location>
        <begin position="497"/>
        <end position="586"/>
    </location>
</feature>
<evidence type="ECO:0000313" key="4">
    <source>
        <dbReference type="Proteomes" id="UP000265000"/>
    </source>
</evidence>
<dbReference type="PANTHER" id="PTHR46576:SF1">
    <property type="entry name" value="BROMO ADJACENT HOMOLOGY DOMAIN-CONTAINING 1 PROTEIN"/>
    <property type="match status" value="1"/>
</dbReference>
<reference evidence="3" key="2">
    <citation type="submission" date="2025-09" db="UniProtKB">
        <authorList>
            <consortium name="Ensembl"/>
        </authorList>
    </citation>
    <scope>IDENTIFICATION</scope>
</reference>
<dbReference type="Proteomes" id="UP000265000">
    <property type="component" value="Unplaced"/>
</dbReference>
<dbReference type="GO" id="GO:0003682">
    <property type="term" value="F:chromatin binding"/>
    <property type="evidence" value="ECO:0007669"/>
    <property type="project" value="InterPro"/>
</dbReference>